<feature type="region of interest" description="Disordered" evidence="1">
    <location>
        <begin position="343"/>
        <end position="406"/>
    </location>
</feature>
<dbReference type="PANTHER" id="PTHR47481">
    <property type="match status" value="1"/>
</dbReference>
<dbReference type="CDD" id="cd09272">
    <property type="entry name" value="RNase_HI_RT_Ty1"/>
    <property type="match status" value="1"/>
</dbReference>
<accession>A0A2N9FD12</accession>
<dbReference type="PANTHER" id="PTHR47481:SF10">
    <property type="entry name" value="COPIA-LIKE POLYPROTEIN_RETROTRANSPOSON"/>
    <property type="match status" value="1"/>
</dbReference>
<feature type="compositionally biased region" description="Low complexity" evidence="1">
    <location>
        <begin position="376"/>
        <end position="392"/>
    </location>
</feature>
<feature type="compositionally biased region" description="Polar residues" evidence="1">
    <location>
        <begin position="354"/>
        <end position="375"/>
    </location>
</feature>
<sequence>MTTLGIDSTLSVLPTSTYLPVVHHLVTIKLTRDNYLLWKAQIVPYLRGQHLFGFLDGSRPVPLQSLTITTDGTLKLQPNPDFQAWLIQNQMILSALISSLTENILAYLVKCTTSREVWLTLECIRGGSSRGGCGGCFFHTSQAGRNSSGQHTNCGRGHGCGSSTNGSLPTCQVCGKLGHVALTCYHHFDNSYSINSNMQALLATPQSPTDDNWYADSGATHHLTADLANLNVRADEYQGQEQIRVDNGYSLLHHGYKCLHIPTGHLYISKDIIFLENLFPFFKIFQHCPHNPSLPLVNPCPILVPCPLLSSQARTSLAPSTTSALASRASSSLHIEPIIEPIPNPQPELIPAPNTQTHTVSLSNPTPVTSPKTSQSPDTTSATHPSHPSSHPMVTRSKNHITKPKHPLDGMIRYPLPKALLAVGHNFISKPEPTCFTTAAKSHAWHQAMNLEFDAFATLMAPLNGTKLRLVAKGFHQQSGVDYDETYSPVIKPTTIYRSSSPSIQAFLDVDWIGSRDDCRSTGSYCIFLGKNLISWSCKKQATVAHSSTKAEYKALANAATEVKWLHSLLHKLGQSPSSSPVLWFVSTHDQLVDLLTKPLSSPQFVLLRSKLNVIPIPLDLKGSVKVIPQSNGNQAIKEDKVQEDTDKEHLPIK</sequence>
<evidence type="ECO:0000256" key="1">
    <source>
        <dbReference type="SAM" id="MobiDB-lite"/>
    </source>
</evidence>
<proteinExistence type="predicted"/>
<organism evidence="2">
    <name type="scientific">Fagus sylvatica</name>
    <name type="common">Beechnut</name>
    <dbReference type="NCBI Taxonomy" id="28930"/>
    <lineage>
        <taxon>Eukaryota</taxon>
        <taxon>Viridiplantae</taxon>
        <taxon>Streptophyta</taxon>
        <taxon>Embryophyta</taxon>
        <taxon>Tracheophyta</taxon>
        <taxon>Spermatophyta</taxon>
        <taxon>Magnoliopsida</taxon>
        <taxon>eudicotyledons</taxon>
        <taxon>Gunneridae</taxon>
        <taxon>Pentapetalae</taxon>
        <taxon>rosids</taxon>
        <taxon>fabids</taxon>
        <taxon>Fagales</taxon>
        <taxon>Fagaceae</taxon>
        <taxon>Fagus</taxon>
    </lineage>
</organism>
<name>A0A2N9FD12_FAGSY</name>
<protein>
    <submittedName>
        <fullName evidence="2">Uncharacterized protein</fullName>
    </submittedName>
</protein>
<dbReference type="EMBL" id="OIVN01000740">
    <property type="protein sequence ID" value="SPC84900.1"/>
    <property type="molecule type" value="Genomic_DNA"/>
</dbReference>
<evidence type="ECO:0000313" key="2">
    <source>
        <dbReference type="EMBL" id="SPC84900.1"/>
    </source>
</evidence>
<dbReference type="AlphaFoldDB" id="A0A2N9FD12"/>
<gene>
    <name evidence="2" type="ORF">FSB_LOCUS12782</name>
</gene>
<reference evidence="2" key="1">
    <citation type="submission" date="2018-02" db="EMBL/GenBank/DDBJ databases">
        <authorList>
            <person name="Cohen D.B."/>
            <person name="Kent A.D."/>
        </authorList>
    </citation>
    <scope>NUCLEOTIDE SEQUENCE</scope>
</reference>